<dbReference type="EMBL" id="JAHDYR010000066">
    <property type="protein sequence ID" value="KAG9390199.1"/>
    <property type="molecule type" value="Genomic_DNA"/>
</dbReference>
<feature type="compositionally biased region" description="Polar residues" evidence="1">
    <location>
        <begin position="130"/>
        <end position="149"/>
    </location>
</feature>
<sequence length="312" mass="34303">MNSSLSYEHLMEDNTNQFLPPYLPFSAPIEFPLHDEAPDFQLQQPLDLNVHSAGEIPPYRPDQPMPVFDVSDINVEELINSYEYFHMLCAEGKDNVAKRRPPGRRPDSAGHARSLSVGSAPGIPFDPFSSPDSATRSLGTRPRSNSGNGRRQCAAFRRNGGPGIKRGMFCACRECCNPMTNPERKSPYCSSQCQTREQNLRQSRVKPNRDQIKAKRCMLDGLLALFKIQKTQILPERTPSPSDLASPATNYAEIPRPPMPVNLGSGIGGPGDSVCRPMSLQSLLNDDGLMGLGGSQVADEYRMLQGGGRNQA</sequence>
<name>A0A8J6AY96_9EUKA</name>
<gene>
    <name evidence="2" type="ORF">J8273_8239</name>
</gene>
<dbReference type="Proteomes" id="UP000717585">
    <property type="component" value="Unassembled WGS sequence"/>
</dbReference>
<proteinExistence type="predicted"/>
<dbReference type="AlphaFoldDB" id="A0A8J6AY96"/>
<protein>
    <submittedName>
        <fullName evidence="2">Uncharacterized protein</fullName>
    </submittedName>
</protein>
<feature type="region of interest" description="Disordered" evidence="1">
    <location>
        <begin position="96"/>
        <end position="158"/>
    </location>
</feature>
<comment type="caution">
    <text evidence="2">The sequence shown here is derived from an EMBL/GenBank/DDBJ whole genome shotgun (WGS) entry which is preliminary data.</text>
</comment>
<evidence type="ECO:0000313" key="2">
    <source>
        <dbReference type="EMBL" id="KAG9390199.1"/>
    </source>
</evidence>
<keyword evidence="3" id="KW-1185">Reference proteome</keyword>
<evidence type="ECO:0000313" key="3">
    <source>
        <dbReference type="Proteomes" id="UP000717585"/>
    </source>
</evidence>
<accession>A0A8J6AY96</accession>
<organism evidence="2 3">
    <name type="scientific">Carpediemonas membranifera</name>
    <dbReference type="NCBI Taxonomy" id="201153"/>
    <lineage>
        <taxon>Eukaryota</taxon>
        <taxon>Metamonada</taxon>
        <taxon>Carpediemonas-like organisms</taxon>
        <taxon>Carpediemonas</taxon>
    </lineage>
</organism>
<dbReference type="OrthoDB" id="10251286at2759"/>
<reference evidence="2" key="1">
    <citation type="submission" date="2021-05" db="EMBL/GenBank/DDBJ databases">
        <title>A free-living protist that lacks canonical eukaryotic 1 DNA replication and segregation systems.</title>
        <authorList>
            <person name="Salas-Leiva D.E."/>
            <person name="Tromer E.C."/>
            <person name="Curtis B.A."/>
            <person name="Jerlstrom-Hultqvist J."/>
            <person name="Kolisko M."/>
            <person name="Yi Z."/>
            <person name="Salas-Leiva J.S."/>
            <person name="Gallot-Lavallee L."/>
            <person name="Kops G.J.P.L."/>
            <person name="Archibald J.M."/>
            <person name="Simpson A.G.B."/>
            <person name="Roger A.J."/>
        </authorList>
    </citation>
    <scope>NUCLEOTIDE SEQUENCE</scope>
    <source>
        <strain evidence="2">BICM</strain>
    </source>
</reference>
<evidence type="ECO:0000256" key="1">
    <source>
        <dbReference type="SAM" id="MobiDB-lite"/>
    </source>
</evidence>